<organism evidence="2">
    <name type="scientific">Laccaria bicolor (strain S238N-H82 / ATCC MYA-4686)</name>
    <name type="common">Bicoloured deceiver</name>
    <name type="synonym">Laccaria laccata var. bicolor</name>
    <dbReference type="NCBI Taxonomy" id="486041"/>
    <lineage>
        <taxon>Eukaryota</taxon>
        <taxon>Fungi</taxon>
        <taxon>Dikarya</taxon>
        <taxon>Basidiomycota</taxon>
        <taxon>Agaricomycotina</taxon>
        <taxon>Agaricomycetes</taxon>
        <taxon>Agaricomycetidae</taxon>
        <taxon>Agaricales</taxon>
        <taxon>Agaricineae</taxon>
        <taxon>Hydnangiaceae</taxon>
        <taxon>Laccaria</taxon>
    </lineage>
</organism>
<dbReference type="RefSeq" id="XP_001885401.1">
    <property type="nucleotide sequence ID" value="XM_001885366.1"/>
</dbReference>
<evidence type="ECO:0000313" key="1">
    <source>
        <dbReference type="EMBL" id="EDR03833.1"/>
    </source>
</evidence>
<proteinExistence type="predicted"/>
<keyword evidence="2" id="KW-1185">Reference proteome</keyword>
<dbReference type="Proteomes" id="UP000001194">
    <property type="component" value="Unassembled WGS sequence"/>
</dbReference>
<dbReference type="InParanoid" id="B0DNA1"/>
<protein>
    <submittedName>
        <fullName evidence="1">Predicted protein</fullName>
    </submittedName>
</protein>
<dbReference type="KEGG" id="lbc:LACBIDRAFT_331050"/>
<reference evidence="1 2" key="1">
    <citation type="journal article" date="2008" name="Nature">
        <title>The genome of Laccaria bicolor provides insights into mycorrhizal symbiosis.</title>
        <authorList>
            <person name="Martin F."/>
            <person name="Aerts A."/>
            <person name="Ahren D."/>
            <person name="Brun A."/>
            <person name="Danchin E.G.J."/>
            <person name="Duchaussoy F."/>
            <person name="Gibon J."/>
            <person name="Kohler A."/>
            <person name="Lindquist E."/>
            <person name="Pereda V."/>
            <person name="Salamov A."/>
            <person name="Shapiro H.J."/>
            <person name="Wuyts J."/>
            <person name="Blaudez D."/>
            <person name="Buee M."/>
            <person name="Brokstein P."/>
            <person name="Canbaeck B."/>
            <person name="Cohen D."/>
            <person name="Courty P.E."/>
            <person name="Coutinho P.M."/>
            <person name="Delaruelle C."/>
            <person name="Detter J.C."/>
            <person name="Deveau A."/>
            <person name="DiFazio S."/>
            <person name="Duplessis S."/>
            <person name="Fraissinet-Tachet L."/>
            <person name="Lucic E."/>
            <person name="Frey-Klett P."/>
            <person name="Fourrey C."/>
            <person name="Feussner I."/>
            <person name="Gay G."/>
            <person name="Grimwood J."/>
            <person name="Hoegger P.J."/>
            <person name="Jain P."/>
            <person name="Kilaru S."/>
            <person name="Labbe J."/>
            <person name="Lin Y.C."/>
            <person name="Legue V."/>
            <person name="Le Tacon F."/>
            <person name="Marmeisse R."/>
            <person name="Melayah D."/>
            <person name="Montanini B."/>
            <person name="Muratet M."/>
            <person name="Nehls U."/>
            <person name="Niculita-Hirzel H."/>
            <person name="Oudot-Le Secq M.P."/>
            <person name="Peter M."/>
            <person name="Quesneville H."/>
            <person name="Rajashekar B."/>
            <person name="Reich M."/>
            <person name="Rouhier N."/>
            <person name="Schmutz J."/>
            <person name="Yin T."/>
            <person name="Chalot M."/>
            <person name="Henrissat B."/>
            <person name="Kuees U."/>
            <person name="Lucas S."/>
            <person name="Van de Peer Y."/>
            <person name="Podila G.K."/>
            <person name="Polle A."/>
            <person name="Pukkila P.J."/>
            <person name="Richardson P.M."/>
            <person name="Rouze P."/>
            <person name="Sanders I.R."/>
            <person name="Stajich J.E."/>
            <person name="Tunlid A."/>
            <person name="Tuskan G."/>
            <person name="Grigoriev I.V."/>
        </authorList>
    </citation>
    <scope>NUCLEOTIDE SEQUENCE [LARGE SCALE GENOMIC DNA]</scope>
    <source>
        <strain evidence="2">S238N-H82 / ATCC MYA-4686</strain>
    </source>
</reference>
<name>B0DNA1_LACBS</name>
<dbReference type="AlphaFoldDB" id="B0DNA1"/>
<accession>B0DNA1</accession>
<gene>
    <name evidence="1" type="ORF">LACBIDRAFT_331050</name>
</gene>
<evidence type="ECO:0000313" key="2">
    <source>
        <dbReference type="Proteomes" id="UP000001194"/>
    </source>
</evidence>
<dbReference type="GeneID" id="6081066"/>
<dbReference type="HOGENOM" id="CLU_2460752_0_0_1"/>
<dbReference type="EMBL" id="DS547121">
    <property type="protein sequence ID" value="EDR03833.1"/>
    <property type="molecule type" value="Genomic_DNA"/>
</dbReference>
<sequence>MGDSLAPPQVYVFQDYHDLRFGNLRPGTYMLPSVLFTEELTEKVNQLVRVRLAEHLLQEKLQSQSAPGFVGTPGNRQLQQELVQAMLNRAIKEIEVLKAVNDAD</sequence>